<accession>A0A5J5CSQ6</accession>
<feature type="domain" description="G-protein coupled receptors family 1 profile" evidence="10">
    <location>
        <begin position="56"/>
        <end position="213"/>
    </location>
</feature>
<feature type="non-terminal residue" evidence="11">
    <location>
        <position position="229"/>
    </location>
</feature>
<proteinExistence type="predicted"/>
<dbReference type="Gene3D" id="1.20.1070.10">
    <property type="entry name" value="Rhodopsin 7-helix transmembrane proteins"/>
    <property type="match status" value="1"/>
</dbReference>
<feature type="transmembrane region" description="Helical" evidence="9">
    <location>
        <begin position="119"/>
        <end position="137"/>
    </location>
</feature>
<dbReference type="GO" id="GO:0007200">
    <property type="term" value="P:phospholipase C-activating G protein-coupled receptor signaling pathway"/>
    <property type="evidence" value="ECO:0007669"/>
    <property type="project" value="TreeGrafter"/>
</dbReference>
<dbReference type="EMBL" id="VOFY01000017">
    <property type="protein sequence ID" value="KAA8583465.1"/>
    <property type="molecule type" value="Genomic_DNA"/>
</dbReference>
<evidence type="ECO:0000256" key="6">
    <source>
        <dbReference type="ARBA" id="ARBA00023170"/>
    </source>
</evidence>
<evidence type="ECO:0000256" key="4">
    <source>
        <dbReference type="ARBA" id="ARBA00023040"/>
    </source>
</evidence>
<protein>
    <recommendedName>
        <fullName evidence="10">G-protein coupled receptors family 1 profile domain-containing protein</fullName>
    </recommendedName>
</protein>
<feature type="transmembrane region" description="Helical" evidence="9">
    <location>
        <begin position="158"/>
        <end position="181"/>
    </location>
</feature>
<gene>
    <name evidence="11" type="ORF">FQN60_014673</name>
</gene>
<sequence length="229" mass="25512">MEPPDHAGAVVHAGDNKVPMHVMVLLVSDVISFFGRPSVNQDMGTGTVLSSDTTNFIFYFGIVTNITLMVFIAQERHVALAYPVCLGFCGTIKRSPPVVLLTWATPLAVLALAVLQYKLWFAVCLLAPFPFLLFFAVDSWRALICSRSNPKTIERRRAVWGMGAIWANYTLLYVPFILSILLDALFFTEAVTYLGLVSHLLLYLSPLVDPFLYIFMTKGFKEVLQALPC</sequence>
<keyword evidence="7" id="KW-0325">Glycoprotein</keyword>
<dbReference type="SUPFAM" id="SSF81321">
    <property type="entry name" value="Family A G protein-coupled receptor-like"/>
    <property type="match status" value="1"/>
</dbReference>
<keyword evidence="12" id="KW-1185">Reference proteome</keyword>
<evidence type="ECO:0000256" key="2">
    <source>
        <dbReference type="ARBA" id="ARBA00022692"/>
    </source>
</evidence>
<evidence type="ECO:0000259" key="10">
    <source>
        <dbReference type="PROSITE" id="PS50262"/>
    </source>
</evidence>
<organism evidence="11 12">
    <name type="scientific">Etheostoma spectabile</name>
    <name type="common">orangethroat darter</name>
    <dbReference type="NCBI Taxonomy" id="54343"/>
    <lineage>
        <taxon>Eukaryota</taxon>
        <taxon>Metazoa</taxon>
        <taxon>Chordata</taxon>
        <taxon>Craniata</taxon>
        <taxon>Vertebrata</taxon>
        <taxon>Euteleostomi</taxon>
        <taxon>Actinopterygii</taxon>
        <taxon>Neopterygii</taxon>
        <taxon>Teleostei</taxon>
        <taxon>Neoteleostei</taxon>
        <taxon>Acanthomorphata</taxon>
        <taxon>Eupercaria</taxon>
        <taxon>Perciformes</taxon>
        <taxon>Percoidei</taxon>
        <taxon>Percidae</taxon>
        <taxon>Etheostomatinae</taxon>
        <taxon>Etheostoma</taxon>
    </lineage>
</organism>
<feature type="transmembrane region" description="Helical" evidence="9">
    <location>
        <begin position="56"/>
        <end position="74"/>
    </location>
</feature>
<name>A0A5J5CSQ6_9PERO</name>
<keyword evidence="6" id="KW-0675">Receptor</keyword>
<dbReference type="PANTHER" id="PTHR24232">
    <property type="entry name" value="G-PROTEIN COUPLED RECEPTOR"/>
    <property type="match status" value="1"/>
</dbReference>
<evidence type="ECO:0000313" key="12">
    <source>
        <dbReference type="Proteomes" id="UP000327493"/>
    </source>
</evidence>
<evidence type="ECO:0000256" key="1">
    <source>
        <dbReference type="ARBA" id="ARBA00004141"/>
    </source>
</evidence>
<keyword evidence="2 9" id="KW-0812">Transmembrane</keyword>
<feature type="transmembrane region" description="Helical" evidence="9">
    <location>
        <begin position="95"/>
        <end position="113"/>
    </location>
</feature>
<keyword evidence="8" id="KW-0807">Transducer</keyword>
<dbReference type="Proteomes" id="UP000327493">
    <property type="component" value="Chromosome 17"/>
</dbReference>
<feature type="transmembrane region" description="Helical" evidence="9">
    <location>
        <begin position="193"/>
        <end position="215"/>
    </location>
</feature>
<evidence type="ECO:0000256" key="7">
    <source>
        <dbReference type="ARBA" id="ARBA00023180"/>
    </source>
</evidence>
<dbReference type="InterPro" id="IPR017452">
    <property type="entry name" value="GPCR_Rhodpsn_7TM"/>
</dbReference>
<reference evidence="11 12" key="1">
    <citation type="submission" date="2019-08" db="EMBL/GenBank/DDBJ databases">
        <title>A chromosome-level genome assembly, high-density linkage maps, and genome scans reveal the genomic architecture of hybrid incompatibilities underlying speciation via character displacement in darters (Percidae: Etheostominae).</title>
        <authorList>
            <person name="Moran R.L."/>
            <person name="Catchen J.M."/>
            <person name="Fuller R.C."/>
        </authorList>
    </citation>
    <scope>NUCLEOTIDE SEQUENCE [LARGE SCALE GENOMIC DNA]</scope>
    <source>
        <strain evidence="11">EspeVRDwgs_2016</strain>
        <tissue evidence="11">Muscle</tissue>
    </source>
</reference>
<dbReference type="PANTHER" id="PTHR24232:SF96">
    <property type="entry name" value="PSYCHOSINE RECEPTOR-LIKE"/>
    <property type="match status" value="1"/>
</dbReference>
<keyword evidence="5 9" id="KW-0472">Membrane</keyword>
<evidence type="ECO:0000256" key="5">
    <source>
        <dbReference type="ARBA" id="ARBA00023136"/>
    </source>
</evidence>
<dbReference type="GO" id="GO:0004930">
    <property type="term" value="F:G protein-coupled receptor activity"/>
    <property type="evidence" value="ECO:0007669"/>
    <property type="project" value="UniProtKB-KW"/>
</dbReference>
<dbReference type="GO" id="GO:0035025">
    <property type="term" value="P:positive regulation of Rho protein signal transduction"/>
    <property type="evidence" value="ECO:0007669"/>
    <property type="project" value="TreeGrafter"/>
</dbReference>
<evidence type="ECO:0000256" key="9">
    <source>
        <dbReference type="SAM" id="Phobius"/>
    </source>
</evidence>
<comment type="subcellular location">
    <subcellularLocation>
        <location evidence="1">Membrane</location>
        <topology evidence="1">Multi-pass membrane protein</topology>
    </subcellularLocation>
</comment>
<evidence type="ECO:0000256" key="8">
    <source>
        <dbReference type="ARBA" id="ARBA00023224"/>
    </source>
</evidence>
<keyword evidence="4" id="KW-0297">G-protein coupled receptor</keyword>
<dbReference type="GO" id="GO:0005886">
    <property type="term" value="C:plasma membrane"/>
    <property type="evidence" value="ECO:0007669"/>
    <property type="project" value="TreeGrafter"/>
</dbReference>
<dbReference type="AlphaFoldDB" id="A0A5J5CSQ6"/>
<comment type="caution">
    <text evidence="11">The sequence shown here is derived from an EMBL/GenBank/DDBJ whole genome shotgun (WGS) entry which is preliminary data.</text>
</comment>
<keyword evidence="3 9" id="KW-1133">Transmembrane helix</keyword>
<dbReference type="PROSITE" id="PS50262">
    <property type="entry name" value="G_PROTEIN_RECEP_F1_2"/>
    <property type="match status" value="1"/>
</dbReference>
<evidence type="ECO:0000256" key="3">
    <source>
        <dbReference type="ARBA" id="ARBA00022989"/>
    </source>
</evidence>
<evidence type="ECO:0000313" key="11">
    <source>
        <dbReference type="EMBL" id="KAA8583465.1"/>
    </source>
</evidence>